<evidence type="ECO:0000256" key="2">
    <source>
        <dbReference type="ARBA" id="ARBA00010945"/>
    </source>
</evidence>
<organism evidence="18 19">
    <name type="scientific">Spectribacter acetivorans</name>
    <dbReference type="NCBI Taxonomy" id="3075603"/>
    <lineage>
        <taxon>Bacteria</taxon>
        <taxon>Pseudomonadati</taxon>
        <taxon>Pseudomonadota</taxon>
        <taxon>Gammaproteobacteria</taxon>
        <taxon>Salinisphaerales</taxon>
        <taxon>Salinisphaeraceae</taxon>
        <taxon>Spectribacter</taxon>
    </lineage>
</organism>
<dbReference type="PROSITE" id="PS50173">
    <property type="entry name" value="UMUC"/>
    <property type="match status" value="1"/>
</dbReference>
<dbReference type="SUPFAM" id="SSF56672">
    <property type="entry name" value="DNA/RNA polymerases"/>
    <property type="match status" value="1"/>
</dbReference>
<dbReference type="PANTHER" id="PTHR11076:SF33">
    <property type="entry name" value="DNA POLYMERASE KAPPA"/>
    <property type="match status" value="1"/>
</dbReference>
<evidence type="ECO:0000256" key="7">
    <source>
        <dbReference type="ARBA" id="ARBA00022705"/>
    </source>
</evidence>
<dbReference type="InterPro" id="IPR022880">
    <property type="entry name" value="DNApol_IV"/>
</dbReference>
<name>A0ABU3B8Y7_9GAMM</name>
<keyword evidence="9 15" id="KW-0227">DNA damage</keyword>
<dbReference type="PANTHER" id="PTHR11076">
    <property type="entry name" value="DNA REPAIR POLYMERASE UMUC / TRANSFERASE FAMILY MEMBER"/>
    <property type="match status" value="1"/>
</dbReference>
<dbReference type="InterPro" id="IPR043128">
    <property type="entry name" value="Rev_trsase/Diguanyl_cyclase"/>
</dbReference>
<dbReference type="InterPro" id="IPR050116">
    <property type="entry name" value="DNA_polymerase-Y"/>
</dbReference>
<comment type="caution">
    <text evidence="18">The sequence shown here is derived from an EMBL/GenBank/DDBJ whole genome shotgun (WGS) entry which is preliminary data.</text>
</comment>
<keyword evidence="12 15" id="KW-0238">DNA-binding</keyword>
<evidence type="ECO:0000256" key="4">
    <source>
        <dbReference type="ARBA" id="ARBA00022490"/>
    </source>
</evidence>
<evidence type="ECO:0000256" key="5">
    <source>
        <dbReference type="ARBA" id="ARBA00022679"/>
    </source>
</evidence>
<dbReference type="Gene3D" id="3.40.1170.60">
    <property type="match status" value="1"/>
</dbReference>
<dbReference type="Pfam" id="PF21999">
    <property type="entry name" value="IMS_HHH_1"/>
    <property type="match status" value="1"/>
</dbReference>
<keyword evidence="11 15" id="KW-0239">DNA-directed DNA polymerase</keyword>
<keyword evidence="3 15" id="KW-0515">Mutator protein</keyword>
<evidence type="ECO:0000256" key="13">
    <source>
        <dbReference type="ARBA" id="ARBA00023204"/>
    </source>
</evidence>
<protein>
    <recommendedName>
        <fullName evidence="15">DNA polymerase IV</fullName>
        <shortName evidence="15">Pol IV</shortName>
        <ecNumber evidence="15">2.7.7.7</ecNumber>
    </recommendedName>
</protein>
<evidence type="ECO:0000256" key="9">
    <source>
        <dbReference type="ARBA" id="ARBA00022763"/>
    </source>
</evidence>
<keyword evidence="10 15" id="KW-0460">Magnesium</keyword>
<evidence type="ECO:0000259" key="17">
    <source>
        <dbReference type="PROSITE" id="PS50173"/>
    </source>
</evidence>
<sequence>MNTRNGVEPAPDAGGSASVRAPAEAGTVRKILHVDMDAFYASVEQRDDASLAGRPVIVGGRPEGRGVVAAASYEARRFGIHSAMPCARALRLCPEAVVVRPRFDVYRAVSRQIQALFREVTPLVEPLSLDEAYLDVTGSDVCEGSATRIARLLKQRIRDTTGLTASAGVSTNKMLAKLASAMEKPDGLTVIAPGQAAALLNELPVARLPGVGPATARRLTALGLTTCHDLAAYPAAGLAAALGRAGTRLGELARGEDTRPVRPDRPRKSVGAETTFDRDLRDPAALDAVLDELAAKVARRLADGGVGGRRVTLKLRYANFDTVTRSATLPVPDHRPEWLRSVAAALLRRTDAGIRPARLLGITVGDLVTLAPTGGQAGLFDD</sequence>
<dbReference type="EMBL" id="JAVRHY010000009">
    <property type="protein sequence ID" value="MDT0618924.1"/>
    <property type="molecule type" value="Genomic_DNA"/>
</dbReference>
<dbReference type="InterPro" id="IPR036775">
    <property type="entry name" value="DNA_pol_Y-fam_lit_finger_sf"/>
</dbReference>
<evidence type="ECO:0000256" key="6">
    <source>
        <dbReference type="ARBA" id="ARBA00022695"/>
    </source>
</evidence>
<evidence type="ECO:0000256" key="15">
    <source>
        <dbReference type="HAMAP-Rule" id="MF_01113"/>
    </source>
</evidence>
<dbReference type="Pfam" id="PF11799">
    <property type="entry name" value="IMS_C"/>
    <property type="match status" value="1"/>
</dbReference>
<evidence type="ECO:0000256" key="11">
    <source>
        <dbReference type="ARBA" id="ARBA00022932"/>
    </source>
</evidence>
<comment type="subunit">
    <text evidence="15">Monomer.</text>
</comment>
<feature type="region of interest" description="Disordered" evidence="16">
    <location>
        <begin position="1"/>
        <end position="20"/>
    </location>
</feature>
<feature type="region of interest" description="Disordered" evidence="16">
    <location>
        <begin position="256"/>
        <end position="276"/>
    </location>
</feature>
<keyword evidence="7 15" id="KW-0235">DNA replication</keyword>
<comment type="cofactor">
    <cofactor evidence="15">
        <name>Mg(2+)</name>
        <dbReference type="ChEBI" id="CHEBI:18420"/>
    </cofactor>
    <text evidence="15">Binds 2 magnesium ions per subunit.</text>
</comment>
<dbReference type="InterPro" id="IPR043502">
    <property type="entry name" value="DNA/RNA_pol_sf"/>
</dbReference>
<proteinExistence type="inferred from homology"/>
<evidence type="ECO:0000313" key="19">
    <source>
        <dbReference type="Proteomes" id="UP001259982"/>
    </source>
</evidence>
<dbReference type="Pfam" id="PF00817">
    <property type="entry name" value="IMS"/>
    <property type="match status" value="1"/>
</dbReference>
<gene>
    <name evidence="15 18" type="primary">dinB</name>
    <name evidence="18" type="ORF">RM531_10600</name>
</gene>
<dbReference type="Proteomes" id="UP001259982">
    <property type="component" value="Unassembled WGS sequence"/>
</dbReference>
<dbReference type="InterPro" id="IPR017961">
    <property type="entry name" value="DNA_pol_Y-fam_little_finger"/>
</dbReference>
<dbReference type="GO" id="GO:0003887">
    <property type="term" value="F:DNA-directed DNA polymerase activity"/>
    <property type="evidence" value="ECO:0007669"/>
    <property type="project" value="UniProtKB-EC"/>
</dbReference>
<evidence type="ECO:0000256" key="1">
    <source>
        <dbReference type="ARBA" id="ARBA00004496"/>
    </source>
</evidence>
<keyword evidence="5 15" id="KW-0808">Transferase</keyword>
<evidence type="ECO:0000256" key="14">
    <source>
        <dbReference type="ARBA" id="ARBA00049244"/>
    </source>
</evidence>
<comment type="subcellular location">
    <subcellularLocation>
        <location evidence="1 15">Cytoplasm</location>
    </subcellularLocation>
</comment>
<evidence type="ECO:0000256" key="16">
    <source>
        <dbReference type="SAM" id="MobiDB-lite"/>
    </source>
</evidence>
<feature type="domain" description="UmuC" evidence="17">
    <location>
        <begin position="31"/>
        <end position="212"/>
    </location>
</feature>
<dbReference type="HAMAP" id="MF_01113">
    <property type="entry name" value="DNApol_IV"/>
    <property type="match status" value="1"/>
</dbReference>
<dbReference type="RefSeq" id="WP_311659190.1">
    <property type="nucleotide sequence ID" value="NZ_JAVRHY010000009.1"/>
</dbReference>
<dbReference type="InterPro" id="IPR053848">
    <property type="entry name" value="IMS_HHH_1"/>
</dbReference>
<accession>A0ABU3B8Y7</accession>
<feature type="binding site" evidence="15">
    <location>
        <position position="130"/>
    </location>
    <ligand>
        <name>Mg(2+)</name>
        <dbReference type="ChEBI" id="CHEBI:18420"/>
    </ligand>
</feature>
<evidence type="ECO:0000256" key="3">
    <source>
        <dbReference type="ARBA" id="ARBA00022457"/>
    </source>
</evidence>
<evidence type="ECO:0000256" key="12">
    <source>
        <dbReference type="ARBA" id="ARBA00023125"/>
    </source>
</evidence>
<dbReference type="EC" id="2.7.7.7" evidence="15"/>
<feature type="binding site" evidence="15">
    <location>
        <position position="35"/>
    </location>
    <ligand>
        <name>Mg(2+)</name>
        <dbReference type="ChEBI" id="CHEBI:18420"/>
    </ligand>
</feature>
<dbReference type="NCBIfam" id="NF002677">
    <property type="entry name" value="PRK02406.1"/>
    <property type="match status" value="1"/>
</dbReference>
<comment type="function">
    <text evidence="15">Poorly processive, error-prone DNA polymerase involved in untargeted mutagenesis. Copies undamaged DNA at stalled replication forks, which arise in vivo from mismatched or misaligned primer ends. These misaligned primers can be extended by PolIV. Exhibits no 3'-5' exonuclease (proofreading) activity. May be involved in translesional synthesis, in conjunction with the beta clamp from PolIII.</text>
</comment>
<keyword evidence="6 15" id="KW-0548">Nucleotidyltransferase</keyword>
<dbReference type="NCBIfam" id="NF002882">
    <property type="entry name" value="PRK03348.1"/>
    <property type="match status" value="1"/>
</dbReference>
<comment type="catalytic activity">
    <reaction evidence="14 15">
        <text>DNA(n) + a 2'-deoxyribonucleoside 5'-triphosphate = DNA(n+1) + diphosphate</text>
        <dbReference type="Rhea" id="RHEA:22508"/>
        <dbReference type="Rhea" id="RHEA-COMP:17339"/>
        <dbReference type="Rhea" id="RHEA-COMP:17340"/>
        <dbReference type="ChEBI" id="CHEBI:33019"/>
        <dbReference type="ChEBI" id="CHEBI:61560"/>
        <dbReference type="ChEBI" id="CHEBI:173112"/>
        <dbReference type="EC" id="2.7.7.7"/>
    </reaction>
</comment>
<dbReference type="SUPFAM" id="SSF100879">
    <property type="entry name" value="Lesion bypass DNA polymerase (Y-family), little finger domain"/>
    <property type="match status" value="1"/>
</dbReference>
<keyword evidence="8 15" id="KW-0479">Metal-binding</keyword>
<evidence type="ECO:0000256" key="10">
    <source>
        <dbReference type="ARBA" id="ARBA00022842"/>
    </source>
</evidence>
<dbReference type="InterPro" id="IPR001126">
    <property type="entry name" value="UmuC"/>
</dbReference>
<keyword evidence="4 15" id="KW-0963">Cytoplasm</keyword>
<keyword evidence="13 15" id="KW-0234">DNA repair</keyword>
<feature type="compositionally biased region" description="Basic and acidic residues" evidence="16">
    <location>
        <begin position="256"/>
        <end position="267"/>
    </location>
</feature>
<dbReference type="Gene3D" id="3.30.70.270">
    <property type="match status" value="1"/>
</dbReference>
<evidence type="ECO:0000256" key="8">
    <source>
        <dbReference type="ARBA" id="ARBA00022723"/>
    </source>
</evidence>
<dbReference type="Gene3D" id="3.30.1490.100">
    <property type="entry name" value="DNA polymerase, Y-family, little finger domain"/>
    <property type="match status" value="1"/>
</dbReference>
<evidence type="ECO:0000313" key="18">
    <source>
        <dbReference type="EMBL" id="MDT0618924.1"/>
    </source>
</evidence>
<dbReference type="CDD" id="cd03586">
    <property type="entry name" value="PolY_Pol_IV_kappa"/>
    <property type="match status" value="1"/>
</dbReference>
<comment type="similarity">
    <text evidence="2 15">Belongs to the DNA polymerase type-Y family.</text>
</comment>
<reference evidence="18 19" key="1">
    <citation type="submission" date="2023-09" db="EMBL/GenBank/DDBJ databases">
        <authorList>
            <person name="Rey-Velasco X."/>
        </authorList>
    </citation>
    <scope>NUCLEOTIDE SEQUENCE [LARGE SCALE GENOMIC DNA]</scope>
    <source>
        <strain evidence="18 19">P385</strain>
    </source>
</reference>
<feature type="active site" evidence="15">
    <location>
        <position position="131"/>
    </location>
</feature>
<dbReference type="Gene3D" id="1.10.150.20">
    <property type="entry name" value="5' to 3' exonuclease, C-terminal subdomain"/>
    <property type="match status" value="1"/>
</dbReference>
<keyword evidence="19" id="KW-1185">Reference proteome</keyword>
<feature type="site" description="Substrate discrimination" evidence="15">
    <location>
        <position position="40"/>
    </location>
</feature>